<dbReference type="RefSeq" id="WP_141634450.1">
    <property type="nucleotide sequence ID" value="NZ_VIGB01000003.1"/>
</dbReference>
<accession>A0A540W655</accession>
<comment type="caution">
    <text evidence="1">The sequence shown here is derived from an EMBL/GenBank/DDBJ whole genome shotgun (WGS) entry which is preliminary data.</text>
</comment>
<keyword evidence="2" id="KW-1185">Reference proteome</keyword>
<sequence length="69" mass="7557">MADEVRSVMPSIRQARAALDELEDALVDREVDVPDLSAGLRVTPMGAVLVQLRPLLPTELLLIAEALRH</sequence>
<evidence type="ECO:0000313" key="2">
    <source>
        <dbReference type="Proteomes" id="UP000319103"/>
    </source>
</evidence>
<organism evidence="1 2">
    <name type="scientific">Kitasatospora acidiphila</name>
    <dbReference type="NCBI Taxonomy" id="2567942"/>
    <lineage>
        <taxon>Bacteria</taxon>
        <taxon>Bacillati</taxon>
        <taxon>Actinomycetota</taxon>
        <taxon>Actinomycetes</taxon>
        <taxon>Kitasatosporales</taxon>
        <taxon>Streptomycetaceae</taxon>
        <taxon>Kitasatospora</taxon>
    </lineage>
</organism>
<dbReference type="EMBL" id="VIGB01000003">
    <property type="protein sequence ID" value="TQF03844.1"/>
    <property type="molecule type" value="Genomic_DNA"/>
</dbReference>
<dbReference type="AlphaFoldDB" id="A0A540W655"/>
<gene>
    <name evidence="1" type="ORF">E6W39_18435</name>
</gene>
<protein>
    <submittedName>
        <fullName evidence="1">Uncharacterized protein</fullName>
    </submittedName>
</protein>
<name>A0A540W655_9ACTN</name>
<evidence type="ECO:0000313" key="1">
    <source>
        <dbReference type="EMBL" id="TQF03844.1"/>
    </source>
</evidence>
<reference evidence="1 2" key="1">
    <citation type="submission" date="2019-06" db="EMBL/GenBank/DDBJ databases">
        <title>Description of Kitasatospora acidophila sp. nov. isolated from pine grove soil, and reclassification of Streptomyces novaecaesareae to Kitasatospora novaeceasareae comb. nov.</title>
        <authorList>
            <person name="Kim M.J."/>
        </authorList>
    </citation>
    <scope>NUCLEOTIDE SEQUENCE [LARGE SCALE GENOMIC DNA]</scope>
    <source>
        <strain evidence="1 2">MMS16-CNU292</strain>
    </source>
</reference>
<proteinExistence type="predicted"/>
<dbReference type="Proteomes" id="UP000319103">
    <property type="component" value="Unassembled WGS sequence"/>
</dbReference>